<dbReference type="PANTHER" id="PTHR30632">
    <property type="entry name" value="MOLYBDATE-BINDING PERIPLASMIC PROTEIN"/>
    <property type="match status" value="1"/>
</dbReference>
<keyword evidence="4 7" id="KW-0732">Signal</keyword>
<evidence type="ECO:0000256" key="5">
    <source>
        <dbReference type="ARBA" id="ARBA00062515"/>
    </source>
</evidence>
<feature type="signal peptide" evidence="7">
    <location>
        <begin position="1"/>
        <end position="46"/>
    </location>
</feature>
<accession>B7WU92</accession>
<evidence type="ECO:0000256" key="4">
    <source>
        <dbReference type="ARBA" id="ARBA00022729"/>
    </source>
</evidence>
<proteinExistence type="inferred from homology"/>
<dbReference type="GO" id="GO:0030973">
    <property type="term" value="F:molybdate ion binding"/>
    <property type="evidence" value="ECO:0007669"/>
    <property type="project" value="InterPro"/>
</dbReference>
<dbReference type="EMBL" id="AAUJ02000001">
    <property type="protein sequence ID" value="EED65576.1"/>
    <property type="molecule type" value="Genomic_DNA"/>
</dbReference>
<evidence type="ECO:0000313" key="8">
    <source>
        <dbReference type="EMBL" id="EED65576.1"/>
    </source>
</evidence>
<evidence type="ECO:0000256" key="6">
    <source>
        <dbReference type="PIRSR" id="PIRSR004846-1"/>
    </source>
</evidence>
<comment type="similarity">
    <text evidence="1">Belongs to the bacterial solute-binding protein ModA family.</text>
</comment>
<feature type="chain" id="PRO_5002865796" evidence="7">
    <location>
        <begin position="47"/>
        <end position="274"/>
    </location>
</feature>
<dbReference type="InterPro" id="IPR044084">
    <property type="entry name" value="AvModA-like_subst-bd"/>
</dbReference>
<dbReference type="PANTHER" id="PTHR30632:SF14">
    <property type="entry name" value="TUNGSTATE_MOLYBDATE_CHROMATE-BINDING PROTEIN MODA"/>
    <property type="match status" value="1"/>
</dbReference>
<keyword evidence="3 6" id="KW-0479">Metal-binding</keyword>
<evidence type="ECO:0000256" key="3">
    <source>
        <dbReference type="ARBA" id="ARBA00022723"/>
    </source>
</evidence>
<protein>
    <submittedName>
        <fullName evidence="8">Molybdenum ABC transporter, periplasmic molybdate-binding protein</fullName>
    </submittedName>
</protein>
<feature type="binding site" evidence="6">
    <location>
        <position position="191"/>
    </location>
    <ligand>
        <name>molybdate</name>
        <dbReference type="ChEBI" id="CHEBI:36264"/>
    </ligand>
</feature>
<gene>
    <name evidence="8" type="ORF">CtesDRAFT_PD0522</name>
</gene>
<comment type="subunit">
    <text evidence="5">The complex is composed of two ATP-binding proteins (ModC), two transmembrane proteins (ModB) and a solute-binding protein (ModA).</text>
</comment>
<dbReference type="PIRSF" id="PIRSF004846">
    <property type="entry name" value="ModA"/>
    <property type="match status" value="1"/>
</dbReference>
<dbReference type="GO" id="GO:0015689">
    <property type="term" value="P:molybdate ion transport"/>
    <property type="evidence" value="ECO:0007669"/>
    <property type="project" value="InterPro"/>
</dbReference>
<sequence precursor="true">MNSEISMTQITARPTGFSFQLARSAAVIATMTSSAVLGLWSAQAQAAEVTVAVAANFTAPMKKIATEFEKDTGHKAELSFGATGKFYAQINNGAPFGILLAADDTTPEKLAKEGKGVADSRFTYAIGTLVLWSPKAGYVDDKGEVLKTGDYKHIAIANPKLAPYGTAAMEVLNKLGLSAQVQPKVVMGENIAQTYQFAATGNAQLGFVALSQVMENGKIREGSAWQVPGNMHEPIRQDAIVLNGAKDNEAATALMKYLRSPKAHDIIRSYGYSF</sequence>
<name>B7WU92_COMTK</name>
<dbReference type="FunFam" id="3.40.190.10:FF:000035">
    <property type="entry name" value="Molybdate ABC transporter substrate-binding protein"/>
    <property type="match status" value="1"/>
</dbReference>
<evidence type="ECO:0000256" key="7">
    <source>
        <dbReference type="SAM" id="SignalP"/>
    </source>
</evidence>
<dbReference type="CDD" id="cd13539">
    <property type="entry name" value="PBP2_AvModA"/>
    <property type="match status" value="1"/>
</dbReference>
<evidence type="ECO:0000256" key="2">
    <source>
        <dbReference type="ARBA" id="ARBA00022505"/>
    </source>
</evidence>
<dbReference type="InterPro" id="IPR005950">
    <property type="entry name" value="ModA"/>
</dbReference>
<comment type="caution">
    <text evidence="8">The sequence shown here is derived from an EMBL/GenBank/DDBJ whole genome shotgun (WGS) entry which is preliminary data.</text>
</comment>
<feature type="binding site" evidence="6">
    <location>
        <position position="83"/>
    </location>
    <ligand>
        <name>molybdate</name>
        <dbReference type="ChEBI" id="CHEBI:36264"/>
    </ligand>
</feature>
<dbReference type="GO" id="GO:1901359">
    <property type="term" value="F:tungstate binding"/>
    <property type="evidence" value="ECO:0007669"/>
    <property type="project" value="UniProtKB-ARBA"/>
</dbReference>
<dbReference type="Proteomes" id="UP000003039">
    <property type="component" value="Unassembled WGS sequence"/>
</dbReference>
<evidence type="ECO:0000256" key="1">
    <source>
        <dbReference type="ARBA" id="ARBA00009175"/>
    </source>
</evidence>
<keyword evidence="2 6" id="KW-0500">Molybdenum</keyword>
<reference evidence="8 9" key="1">
    <citation type="journal article" date="2004" name="Appl. Environ. Microbiol.">
        <title>Mineralization of individual congeners of linear alkylbenzenesulfonate by defined pairs of heterotrophic bacteria.</title>
        <authorList>
            <person name="Schleheck D."/>
            <person name="Knepper T.P."/>
            <person name="Fischer K."/>
            <person name="Cook A.M."/>
        </authorList>
    </citation>
    <scope>NUCLEOTIDE SEQUENCE [LARGE SCALE GENOMIC DNA]</scope>
    <source>
        <strain evidence="9">DSM 14576 / KF-1</strain>
    </source>
</reference>
<dbReference type="AlphaFoldDB" id="B7WU92"/>
<dbReference type="Gene3D" id="3.40.190.10">
    <property type="entry name" value="Periplasmic binding protein-like II"/>
    <property type="match status" value="2"/>
</dbReference>
<evidence type="ECO:0000313" key="9">
    <source>
        <dbReference type="Proteomes" id="UP000003039"/>
    </source>
</evidence>
<dbReference type="eggNOG" id="COG0725">
    <property type="taxonomic scope" value="Bacteria"/>
</dbReference>
<dbReference type="Pfam" id="PF13531">
    <property type="entry name" value="SBP_bac_11"/>
    <property type="match status" value="1"/>
</dbReference>
<dbReference type="GO" id="GO:0046872">
    <property type="term" value="F:metal ion binding"/>
    <property type="evidence" value="ECO:0007669"/>
    <property type="project" value="UniProtKB-KW"/>
</dbReference>
<dbReference type="InterPro" id="IPR050682">
    <property type="entry name" value="ModA/WtpA"/>
</dbReference>
<dbReference type="SUPFAM" id="SSF53850">
    <property type="entry name" value="Periplasmic binding protein-like II"/>
    <property type="match status" value="1"/>
</dbReference>
<organism evidence="8 9">
    <name type="scientific">Comamonas testosteroni (strain DSM 14576 / KF-1)</name>
    <name type="common">Pseudomonas testosteroni</name>
    <dbReference type="NCBI Taxonomy" id="399795"/>
    <lineage>
        <taxon>Bacteria</taxon>
        <taxon>Pseudomonadati</taxon>
        <taxon>Pseudomonadota</taxon>
        <taxon>Betaproteobacteria</taxon>
        <taxon>Burkholderiales</taxon>
        <taxon>Comamonadaceae</taxon>
        <taxon>Comamonas</taxon>
    </lineage>
</organism>
<dbReference type="NCBIfam" id="TIGR01256">
    <property type="entry name" value="modA"/>
    <property type="match status" value="1"/>
</dbReference>